<dbReference type="Pfam" id="PF01637">
    <property type="entry name" value="ATPase_2"/>
    <property type="match status" value="1"/>
</dbReference>
<evidence type="ECO:0000313" key="2">
    <source>
        <dbReference type="EMBL" id="SLM27592.1"/>
    </source>
</evidence>
<accession>A0A1W1H573</accession>
<dbReference type="Gene3D" id="3.40.50.300">
    <property type="entry name" value="P-loop containing nucleotide triphosphate hydrolases"/>
    <property type="match status" value="1"/>
</dbReference>
<evidence type="ECO:0000313" key="3">
    <source>
        <dbReference type="Proteomes" id="UP000191931"/>
    </source>
</evidence>
<dbReference type="GO" id="GO:0005524">
    <property type="term" value="F:ATP binding"/>
    <property type="evidence" value="ECO:0007669"/>
    <property type="project" value="InterPro"/>
</dbReference>
<evidence type="ECO:0000259" key="1">
    <source>
        <dbReference type="SMART" id="SM00382"/>
    </source>
</evidence>
<dbReference type="EMBL" id="FWEV01000007">
    <property type="protein sequence ID" value="SLM27592.1"/>
    <property type="molecule type" value="Genomic_DNA"/>
</dbReference>
<sequence>MDTLKPFTNEPAFLGRSYEMDFLQSWIVEKPKNILFLYGPKSSGKTTLLYKFIEQNLNNIKYDIKHFNLRRLLLINYESFLRAFFELKTSEQVKEQRQYDLKVFKLSVETIKGLELKDIDPFIVMARELQKQVKKAKRPIIIIDELQALDEIYFNGDRELLKEMFNFFVAMTKESHLCHVIIASSDGYFIDRIYNDSRLKKTSEFLEVDYLGFDDVMEWLANLEKYSKIDEFVLTDFQKQVMWDFFGGSCWEISNFLGHLLMKVENARVSDKDFHDILEVKRIACRSMFAEYATIIPKKRALLKEIAKVLEHKRVFTPDDIVALVEQEIWQPDDMIDELNRLVQRNYLSYAPPRAEYALQGRSMEIGICAYVEMISSRQI</sequence>
<dbReference type="Proteomes" id="UP000191931">
    <property type="component" value="Unassembled WGS sequence"/>
</dbReference>
<dbReference type="InterPro" id="IPR003593">
    <property type="entry name" value="AAA+_ATPase"/>
</dbReference>
<dbReference type="InterPro" id="IPR027417">
    <property type="entry name" value="P-loop_NTPase"/>
</dbReference>
<reference evidence="2 3" key="1">
    <citation type="submission" date="2017-03" db="EMBL/GenBank/DDBJ databases">
        <authorList>
            <person name="Afonso C.L."/>
            <person name="Miller P.J."/>
            <person name="Scott M.A."/>
            <person name="Spackman E."/>
            <person name="Goraichik I."/>
            <person name="Dimitrov K.M."/>
            <person name="Suarez D.L."/>
            <person name="Swayne D.E."/>
        </authorList>
    </citation>
    <scope>NUCLEOTIDE SEQUENCE [LARGE SCALE GENOMIC DNA]</scope>
    <source>
        <strain evidence="2">PRJEB14757</strain>
    </source>
</reference>
<dbReference type="SUPFAM" id="SSF52540">
    <property type="entry name" value="P-loop containing nucleoside triphosphate hydrolases"/>
    <property type="match status" value="1"/>
</dbReference>
<gene>
    <name evidence="2" type="ORF">MTBBW1_1040049</name>
</gene>
<feature type="domain" description="AAA+ ATPase" evidence="1">
    <location>
        <begin position="31"/>
        <end position="209"/>
    </location>
</feature>
<organism evidence="2 3">
    <name type="scientific">Desulfamplus magnetovallimortis</name>
    <dbReference type="NCBI Taxonomy" id="1246637"/>
    <lineage>
        <taxon>Bacteria</taxon>
        <taxon>Pseudomonadati</taxon>
        <taxon>Thermodesulfobacteriota</taxon>
        <taxon>Desulfobacteria</taxon>
        <taxon>Desulfobacterales</taxon>
        <taxon>Desulfobacteraceae</taxon>
        <taxon>Desulfamplus</taxon>
    </lineage>
</organism>
<dbReference type="PANTHER" id="PTHR37096">
    <property type="entry name" value="YALI0E33429P"/>
    <property type="match status" value="1"/>
</dbReference>
<name>A0A1W1H573_9BACT</name>
<protein>
    <recommendedName>
        <fullName evidence="1">AAA+ ATPase domain-containing protein</fullName>
    </recommendedName>
</protein>
<dbReference type="RefSeq" id="WP_080804048.1">
    <property type="nucleotide sequence ID" value="NZ_LT828545.1"/>
</dbReference>
<dbReference type="InterPro" id="IPR051667">
    <property type="entry name" value="Archaeal_ATPase_domain"/>
</dbReference>
<dbReference type="CDD" id="cd00009">
    <property type="entry name" value="AAA"/>
    <property type="match status" value="1"/>
</dbReference>
<dbReference type="OrthoDB" id="9776986at2"/>
<dbReference type="SMART" id="SM00382">
    <property type="entry name" value="AAA"/>
    <property type="match status" value="1"/>
</dbReference>
<proteinExistence type="predicted"/>
<dbReference type="InterPro" id="IPR011579">
    <property type="entry name" value="ATPase_dom"/>
</dbReference>
<dbReference type="AlphaFoldDB" id="A0A1W1H573"/>
<dbReference type="PANTHER" id="PTHR37096:SF1">
    <property type="entry name" value="AAA+ ATPASE DOMAIN-CONTAINING PROTEIN"/>
    <property type="match status" value="1"/>
</dbReference>
<keyword evidence="3" id="KW-1185">Reference proteome</keyword>